<reference evidence="1" key="1">
    <citation type="submission" date="2018-05" db="EMBL/GenBank/DDBJ databases">
        <authorList>
            <person name="Lanie J.A."/>
            <person name="Ng W.-L."/>
            <person name="Kazmierczak K.M."/>
            <person name="Andrzejewski T.M."/>
            <person name="Davidsen T.M."/>
            <person name="Wayne K.J."/>
            <person name="Tettelin H."/>
            <person name="Glass J.I."/>
            <person name="Rusch D."/>
            <person name="Podicherti R."/>
            <person name="Tsui H.-C.T."/>
            <person name="Winkler M.E."/>
        </authorList>
    </citation>
    <scope>NUCLEOTIDE SEQUENCE</scope>
</reference>
<organism evidence="1">
    <name type="scientific">marine metagenome</name>
    <dbReference type="NCBI Taxonomy" id="408172"/>
    <lineage>
        <taxon>unclassified sequences</taxon>
        <taxon>metagenomes</taxon>
        <taxon>ecological metagenomes</taxon>
    </lineage>
</organism>
<name>A0A381PYY9_9ZZZZ</name>
<accession>A0A381PYY9</accession>
<dbReference type="AlphaFoldDB" id="A0A381PYY9"/>
<dbReference type="EMBL" id="UINC01001149">
    <property type="protein sequence ID" value="SUZ72265.1"/>
    <property type="molecule type" value="Genomic_DNA"/>
</dbReference>
<gene>
    <name evidence="1" type="ORF">METZ01_LOCUS25119</name>
</gene>
<proteinExistence type="predicted"/>
<evidence type="ECO:0000313" key="1">
    <source>
        <dbReference type="EMBL" id="SUZ72265.1"/>
    </source>
</evidence>
<dbReference type="Gene3D" id="2.60.120.260">
    <property type="entry name" value="Galactose-binding domain-like"/>
    <property type="match status" value="1"/>
</dbReference>
<feature type="non-terminal residue" evidence="1">
    <location>
        <position position="1"/>
    </location>
</feature>
<sequence length="121" mass="13637">VVDLESPYDLKSGVIYFDGEWVVWPEHARHGRDAIGYEDVLSLVYSSRSLKAVVSSEADQPYTVRITFNGDFLADENKGSYITIAANGESLLSVNGAQEVQHHRSYGLFKRQQSDQELELR</sequence>
<protein>
    <submittedName>
        <fullName evidence="1">Uncharacterized protein</fullName>
    </submittedName>
</protein>